<accession>A0A391NRF6</accession>
<evidence type="ECO:0000313" key="3">
    <source>
        <dbReference type="EMBL" id="GCA63927.1"/>
    </source>
</evidence>
<evidence type="ECO:0000259" key="2">
    <source>
        <dbReference type="PROSITE" id="PS51082"/>
    </source>
</evidence>
<feature type="non-terminal residue" evidence="3">
    <location>
        <position position="1"/>
    </location>
</feature>
<reference evidence="3 4" key="1">
    <citation type="journal article" date="2018" name="PLoS ONE">
        <title>The draft genome of Kipferlia bialata reveals reductive genome evolution in fornicate parasites.</title>
        <authorList>
            <person name="Tanifuji G."/>
            <person name="Takabayashi S."/>
            <person name="Kume K."/>
            <person name="Takagi M."/>
            <person name="Nakayama T."/>
            <person name="Kamikawa R."/>
            <person name="Inagaki Y."/>
            <person name="Hashimoto T."/>
        </authorList>
    </citation>
    <scope>NUCLEOTIDE SEQUENCE [LARGE SCALE GENOMIC DNA]</scope>
    <source>
        <strain evidence="3">NY0173</strain>
    </source>
</reference>
<feature type="domain" description="WH2" evidence="2">
    <location>
        <begin position="134"/>
        <end position="151"/>
    </location>
</feature>
<dbReference type="AlphaFoldDB" id="A0A391NRF6"/>
<comment type="caution">
    <text evidence="3">The sequence shown here is derived from an EMBL/GenBank/DDBJ whole genome shotgun (WGS) entry which is preliminary data.</text>
</comment>
<dbReference type="Proteomes" id="UP000265618">
    <property type="component" value="Unassembled WGS sequence"/>
</dbReference>
<dbReference type="GO" id="GO:0003779">
    <property type="term" value="F:actin binding"/>
    <property type="evidence" value="ECO:0007669"/>
    <property type="project" value="InterPro"/>
</dbReference>
<keyword evidence="4" id="KW-1185">Reference proteome</keyword>
<evidence type="ECO:0000313" key="4">
    <source>
        <dbReference type="Proteomes" id="UP000265618"/>
    </source>
</evidence>
<organism evidence="3 4">
    <name type="scientific">Kipferlia bialata</name>
    <dbReference type="NCBI Taxonomy" id="797122"/>
    <lineage>
        <taxon>Eukaryota</taxon>
        <taxon>Metamonada</taxon>
        <taxon>Carpediemonas-like organisms</taxon>
        <taxon>Kipferlia</taxon>
    </lineage>
</organism>
<dbReference type="EMBL" id="BDIP01005564">
    <property type="protein sequence ID" value="GCA63927.1"/>
    <property type="molecule type" value="Genomic_DNA"/>
</dbReference>
<dbReference type="PROSITE" id="PS51082">
    <property type="entry name" value="WH2"/>
    <property type="match status" value="1"/>
</dbReference>
<evidence type="ECO:0000256" key="1">
    <source>
        <dbReference type="SAM" id="MobiDB-lite"/>
    </source>
</evidence>
<feature type="compositionally biased region" description="Basic and acidic residues" evidence="1">
    <location>
        <begin position="69"/>
        <end position="79"/>
    </location>
</feature>
<protein>
    <recommendedName>
        <fullName evidence="2">WH2 domain-containing protein</fullName>
    </recommendedName>
</protein>
<dbReference type="InterPro" id="IPR003124">
    <property type="entry name" value="WH2_dom"/>
</dbReference>
<feature type="region of interest" description="Disordered" evidence="1">
    <location>
        <begin position="58"/>
        <end position="79"/>
    </location>
</feature>
<sequence>MQRPLSVEEGVARSEVDRLLDEADNYYQGKIKELQAALTTETARGDREAQSLKALEDENAALTSQLRDTGMRQEQYKRDAEERQRALVAKETELMRVREAAAREKQQLEVTYNSHMMREIEKCKIHYKQTLSQERDALLAQIKEGTRARSVLERDLK</sequence>
<proteinExistence type="predicted"/>
<name>A0A391NRF6_9EUKA</name>
<gene>
    <name evidence="3" type="ORF">KIPB_012516</name>
</gene>